<reference evidence="4 5" key="1">
    <citation type="journal article" date="2022" name="Int. J. Syst. Evol. Microbiol.">
        <title>Pseudomonas aegrilactucae sp. nov. and Pseudomonas morbosilactucae sp. nov., pathogens causing bacterial rot of lettuce in Japan.</title>
        <authorList>
            <person name="Sawada H."/>
            <person name="Fujikawa T."/>
            <person name="Satou M."/>
        </authorList>
    </citation>
    <scope>NUCLEOTIDE SEQUENCE [LARGE SCALE GENOMIC DNA]</scope>
    <source>
        <strain evidence="2 4">MAFF 302030</strain>
        <strain evidence="3 5">MAFF 302046</strain>
    </source>
</reference>
<evidence type="ECO:0000313" key="3">
    <source>
        <dbReference type="EMBL" id="MCK9813198.1"/>
    </source>
</evidence>
<name>A0A9X1YSN2_9PSED</name>
<reference evidence="4 5" key="2">
    <citation type="journal article" date="2023" name="Plant Pathol.">
        <title>Dismantling and reorganizing Pseudomonas marginalis sensu#lato.</title>
        <authorList>
            <person name="Sawada H."/>
            <person name="Fujikawa T."/>
            <person name="Satou M."/>
        </authorList>
    </citation>
    <scope>NUCLEOTIDE SEQUENCE [LARGE SCALE GENOMIC DNA]</scope>
    <source>
        <strain evidence="2 4">MAFF 302030</strain>
        <strain evidence="3 5">MAFF 302046</strain>
    </source>
</reference>
<dbReference type="Proteomes" id="UP001155059">
    <property type="component" value="Unassembled WGS sequence"/>
</dbReference>
<dbReference type="EMBL" id="JALQCX010000005">
    <property type="protein sequence ID" value="MCK9813198.1"/>
    <property type="molecule type" value="Genomic_DNA"/>
</dbReference>
<keyword evidence="1" id="KW-0732">Signal</keyword>
<gene>
    <name evidence="2" type="ORF">M1B34_05645</name>
    <name evidence="3" type="ORF">M1B35_03260</name>
</gene>
<evidence type="ECO:0000313" key="4">
    <source>
        <dbReference type="Proteomes" id="UP001155059"/>
    </source>
</evidence>
<accession>A0A9X1YSN2</accession>
<protein>
    <submittedName>
        <fullName evidence="2">Uncharacterized protein</fullName>
    </submittedName>
</protein>
<sequence length="160" mass="17889">MILRLRAWRVLLCGALLCAQASAFAVAERGTLLGPVGYREALQWFHSQKYDSPGSWLCGYSLAREDYSVAPKAPRLLVEVDQRFLYLKSAGQLVELTGAAQGPGRSEYQNASAHIRVTLNILKRNNFSEYQESHDRQVLARIEMKDQVETLTLKGQSCGT</sequence>
<keyword evidence="5" id="KW-1185">Reference proteome</keyword>
<dbReference type="AlphaFoldDB" id="A0A9X1YSN2"/>
<evidence type="ECO:0000313" key="5">
    <source>
        <dbReference type="Proteomes" id="UP001155163"/>
    </source>
</evidence>
<dbReference type="Proteomes" id="UP001155163">
    <property type="component" value="Unassembled WGS sequence"/>
</dbReference>
<dbReference type="EMBL" id="JALQCW010000008">
    <property type="protein sequence ID" value="MCK9797239.1"/>
    <property type="molecule type" value="Genomic_DNA"/>
</dbReference>
<evidence type="ECO:0000256" key="1">
    <source>
        <dbReference type="SAM" id="SignalP"/>
    </source>
</evidence>
<proteinExistence type="predicted"/>
<feature type="signal peptide" evidence="1">
    <location>
        <begin position="1"/>
        <end position="25"/>
    </location>
</feature>
<feature type="chain" id="PRO_5040759425" evidence="1">
    <location>
        <begin position="26"/>
        <end position="160"/>
    </location>
</feature>
<dbReference type="RefSeq" id="WP_259740327.1">
    <property type="nucleotide sequence ID" value="NZ_JALQCW010000008.1"/>
</dbReference>
<organism evidence="2 4">
    <name type="scientific">Pseudomonas morbosilactucae</name>
    <dbReference type="NCBI Taxonomy" id="2938197"/>
    <lineage>
        <taxon>Bacteria</taxon>
        <taxon>Pseudomonadati</taxon>
        <taxon>Pseudomonadota</taxon>
        <taxon>Gammaproteobacteria</taxon>
        <taxon>Pseudomonadales</taxon>
        <taxon>Pseudomonadaceae</taxon>
        <taxon>Pseudomonas</taxon>
    </lineage>
</organism>
<comment type="caution">
    <text evidence="2">The sequence shown here is derived from an EMBL/GenBank/DDBJ whole genome shotgun (WGS) entry which is preliminary data.</text>
</comment>
<evidence type="ECO:0000313" key="2">
    <source>
        <dbReference type="EMBL" id="MCK9797239.1"/>
    </source>
</evidence>